<evidence type="ECO:0000259" key="3">
    <source>
        <dbReference type="Pfam" id="PF02397"/>
    </source>
</evidence>
<dbReference type="RefSeq" id="WP_074216295.1">
    <property type="nucleotide sequence ID" value="NZ_FSRG01000004.1"/>
</dbReference>
<keyword evidence="5" id="KW-1185">Reference proteome</keyword>
<dbReference type="PANTHER" id="PTHR30576">
    <property type="entry name" value="COLANIC BIOSYNTHESIS UDP-GLUCOSE LIPID CARRIER TRANSFERASE"/>
    <property type="match status" value="1"/>
</dbReference>
<dbReference type="STRING" id="1121457.SAMN02745161_1490"/>
<name>A0A1N6FSX6_9BACT</name>
<reference evidence="5" key="1">
    <citation type="submission" date="2016-11" db="EMBL/GenBank/DDBJ databases">
        <authorList>
            <person name="Varghese N."/>
            <person name="Submissions S."/>
        </authorList>
    </citation>
    <scope>NUCLEOTIDE SEQUENCE [LARGE SCALE GENOMIC DNA]</scope>
    <source>
        <strain evidence="5">DSM 17456</strain>
    </source>
</reference>
<keyword evidence="2" id="KW-0472">Membrane</keyword>
<dbReference type="PANTHER" id="PTHR30576:SF0">
    <property type="entry name" value="UNDECAPRENYL-PHOSPHATE N-ACETYLGALACTOSAMINYL 1-PHOSPHATE TRANSFERASE-RELATED"/>
    <property type="match status" value="1"/>
</dbReference>
<dbReference type="Proteomes" id="UP000184694">
    <property type="component" value="Unassembled WGS sequence"/>
</dbReference>
<evidence type="ECO:0000313" key="5">
    <source>
        <dbReference type="Proteomes" id="UP000184694"/>
    </source>
</evidence>
<dbReference type="PROSITE" id="PS51257">
    <property type="entry name" value="PROKAR_LIPOPROTEIN"/>
    <property type="match status" value="1"/>
</dbReference>
<organism evidence="4 5">
    <name type="scientific">Halodesulfovibrio marinisediminis DSM 17456</name>
    <dbReference type="NCBI Taxonomy" id="1121457"/>
    <lineage>
        <taxon>Bacteria</taxon>
        <taxon>Pseudomonadati</taxon>
        <taxon>Thermodesulfobacteriota</taxon>
        <taxon>Desulfovibrionia</taxon>
        <taxon>Desulfovibrionales</taxon>
        <taxon>Desulfovibrionaceae</taxon>
        <taxon>Halodesulfovibrio</taxon>
    </lineage>
</organism>
<accession>A0A1N6FSX6</accession>
<gene>
    <name evidence="4" type="ORF">SAMN02745161_1490</name>
</gene>
<keyword evidence="2" id="KW-1133">Transmembrane helix</keyword>
<keyword evidence="4" id="KW-0808">Transferase</keyword>
<dbReference type="OrthoDB" id="9808602at2"/>
<evidence type="ECO:0000256" key="2">
    <source>
        <dbReference type="SAM" id="Phobius"/>
    </source>
</evidence>
<evidence type="ECO:0000256" key="1">
    <source>
        <dbReference type="ARBA" id="ARBA00006464"/>
    </source>
</evidence>
<dbReference type="GO" id="GO:0016780">
    <property type="term" value="F:phosphotransferase activity, for other substituted phosphate groups"/>
    <property type="evidence" value="ECO:0007669"/>
    <property type="project" value="TreeGrafter"/>
</dbReference>
<keyword evidence="2" id="KW-0812">Transmembrane</keyword>
<dbReference type="AlphaFoldDB" id="A0A1N6FSX6"/>
<sequence>MSLKRIFDVIFAVVLLAVVFPLFIVIACLIRKDGGSAFFRQERVGLDGRPFQLYKFRSMVINAESLGGYSTQANDPRITSVGQWLRKTSIDELPQLLNVLKGDMSFVGPRPNVPAQKEEYTEEQWNLRNSVIPGITGLAQAKVRSQGTWKERYDFDMLYIQNRSFMYDLWILVLTARTVLCSKGAN</sequence>
<evidence type="ECO:0000313" key="4">
    <source>
        <dbReference type="EMBL" id="SIN98340.1"/>
    </source>
</evidence>
<proteinExistence type="inferred from homology"/>
<dbReference type="EMBL" id="FSRG01000004">
    <property type="protein sequence ID" value="SIN98340.1"/>
    <property type="molecule type" value="Genomic_DNA"/>
</dbReference>
<protein>
    <submittedName>
        <fullName evidence="4">Sugar transferase involved in LPS biosynthesis (Colanic, teichoic acid)</fullName>
    </submittedName>
</protein>
<comment type="similarity">
    <text evidence="1">Belongs to the bacterial sugar transferase family.</text>
</comment>
<dbReference type="Pfam" id="PF02397">
    <property type="entry name" value="Bac_transf"/>
    <property type="match status" value="1"/>
</dbReference>
<feature type="transmembrane region" description="Helical" evidence="2">
    <location>
        <begin position="6"/>
        <end position="30"/>
    </location>
</feature>
<feature type="domain" description="Bacterial sugar transferase" evidence="3">
    <location>
        <begin position="4"/>
        <end position="180"/>
    </location>
</feature>
<dbReference type="InterPro" id="IPR003362">
    <property type="entry name" value="Bact_transf"/>
</dbReference>